<comment type="caution">
    <text evidence="2">The sequence shown here is derived from an EMBL/GenBank/DDBJ whole genome shotgun (WGS) entry which is preliminary data.</text>
</comment>
<reference evidence="2 3" key="1">
    <citation type="submission" date="2019-03" db="EMBL/GenBank/DDBJ databases">
        <title>First draft genome of Liparis tanakae, snailfish: a comprehensive survey of snailfish specific genes.</title>
        <authorList>
            <person name="Kim W."/>
            <person name="Song I."/>
            <person name="Jeong J.-H."/>
            <person name="Kim D."/>
            <person name="Kim S."/>
            <person name="Ryu S."/>
            <person name="Song J.Y."/>
            <person name="Lee S.K."/>
        </authorList>
    </citation>
    <scope>NUCLEOTIDE SEQUENCE [LARGE SCALE GENOMIC DNA]</scope>
    <source>
        <tissue evidence="2">Muscle</tissue>
    </source>
</reference>
<evidence type="ECO:0000256" key="1">
    <source>
        <dbReference type="SAM" id="MobiDB-lite"/>
    </source>
</evidence>
<organism evidence="2 3">
    <name type="scientific">Liparis tanakae</name>
    <name type="common">Tanaka's snailfish</name>
    <dbReference type="NCBI Taxonomy" id="230148"/>
    <lineage>
        <taxon>Eukaryota</taxon>
        <taxon>Metazoa</taxon>
        <taxon>Chordata</taxon>
        <taxon>Craniata</taxon>
        <taxon>Vertebrata</taxon>
        <taxon>Euteleostomi</taxon>
        <taxon>Actinopterygii</taxon>
        <taxon>Neopterygii</taxon>
        <taxon>Teleostei</taxon>
        <taxon>Neoteleostei</taxon>
        <taxon>Acanthomorphata</taxon>
        <taxon>Eupercaria</taxon>
        <taxon>Perciformes</taxon>
        <taxon>Cottioidei</taxon>
        <taxon>Cottales</taxon>
        <taxon>Liparidae</taxon>
        <taxon>Liparis</taxon>
    </lineage>
</organism>
<proteinExistence type="predicted"/>
<evidence type="ECO:0000313" key="3">
    <source>
        <dbReference type="Proteomes" id="UP000314294"/>
    </source>
</evidence>
<evidence type="ECO:0000313" key="2">
    <source>
        <dbReference type="EMBL" id="TNN32557.1"/>
    </source>
</evidence>
<dbReference type="Proteomes" id="UP000314294">
    <property type="component" value="Unassembled WGS sequence"/>
</dbReference>
<name>A0A4Z2EUF4_9TELE</name>
<feature type="compositionally biased region" description="Gly residues" evidence="1">
    <location>
        <begin position="13"/>
        <end position="24"/>
    </location>
</feature>
<sequence length="24" mass="2270">MVSLRTPGRSACSGGGGAAGFTQT</sequence>
<accession>A0A4Z2EUF4</accession>
<feature type="region of interest" description="Disordered" evidence="1">
    <location>
        <begin position="1"/>
        <end position="24"/>
    </location>
</feature>
<dbReference type="AlphaFoldDB" id="A0A4Z2EUF4"/>
<protein>
    <submittedName>
        <fullName evidence="2">Uncharacterized protein</fullName>
    </submittedName>
</protein>
<dbReference type="EMBL" id="SRLO01002624">
    <property type="protein sequence ID" value="TNN32557.1"/>
    <property type="molecule type" value="Genomic_DNA"/>
</dbReference>
<gene>
    <name evidence="2" type="ORF">EYF80_057282</name>
</gene>
<keyword evidence="3" id="KW-1185">Reference proteome</keyword>